<evidence type="ECO:0000256" key="1">
    <source>
        <dbReference type="SAM" id="Coils"/>
    </source>
</evidence>
<dbReference type="HOGENOM" id="CLU_2230555_0_0_14"/>
<accession>A0A061A927</accession>
<dbReference type="KEGG" id="aoc:Aocu_03170"/>
<dbReference type="InParanoid" id="A0A061A927"/>
<dbReference type="EMBL" id="LK028559">
    <property type="protein sequence ID" value="CDR30390.1"/>
    <property type="molecule type" value="Genomic_DNA"/>
</dbReference>
<keyword evidence="1" id="KW-0175">Coiled coil</keyword>
<proteinExistence type="predicted"/>
<reference evidence="3" key="1">
    <citation type="submission" date="2014-05" db="EMBL/GenBank/DDBJ databases">
        <authorList>
            <person name="Kube M."/>
        </authorList>
    </citation>
    <scope>NUCLEOTIDE SEQUENCE [LARGE SCALE GENOMIC DNA]</scope>
</reference>
<evidence type="ECO:0000313" key="2">
    <source>
        <dbReference type="EMBL" id="CDR30390.1"/>
    </source>
</evidence>
<feature type="coiled-coil region" evidence="1">
    <location>
        <begin position="8"/>
        <end position="39"/>
    </location>
</feature>
<sequence length="105" mass="12773">MKKLIHEVIKLDQQAQEQILKLKKEKEELFLSFKQMKQELTEKNRLEILEQTKVLEADAKILFEERILAYQEKTHIKEKNILDQYEKNKEVWINDLMKYILGELN</sequence>
<protein>
    <submittedName>
        <fullName evidence="2">Uncharacterized protein</fullName>
    </submittedName>
</protein>
<dbReference type="RefSeq" id="WP_045748946.1">
    <property type="nucleotide sequence ID" value="NZ_FUZK01000002.1"/>
</dbReference>
<dbReference type="STRING" id="35623.Aocu_03170"/>
<dbReference type="OrthoDB" id="385004at2"/>
<dbReference type="PATRIC" id="fig|35623.3.peg.317"/>
<dbReference type="AlphaFoldDB" id="A0A061A927"/>
<name>A0A061A927_9MOLU</name>
<gene>
    <name evidence="2" type="ORF">Aocu_03170</name>
</gene>
<dbReference type="Proteomes" id="UP000032434">
    <property type="component" value="Chromosome 1"/>
</dbReference>
<organism evidence="2 3">
    <name type="scientific">Acholeplasma oculi</name>
    <dbReference type="NCBI Taxonomy" id="35623"/>
    <lineage>
        <taxon>Bacteria</taxon>
        <taxon>Bacillati</taxon>
        <taxon>Mycoplasmatota</taxon>
        <taxon>Mollicutes</taxon>
        <taxon>Acholeplasmatales</taxon>
        <taxon>Acholeplasmataceae</taxon>
        <taxon>Acholeplasma</taxon>
    </lineage>
</organism>
<evidence type="ECO:0000313" key="3">
    <source>
        <dbReference type="Proteomes" id="UP000032434"/>
    </source>
</evidence>
<keyword evidence="3" id="KW-1185">Reference proteome</keyword>